<feature type="transmembrane region" description="Helical" evidence="1">
    <location>
        <begin position="6"/>
        <end position="27"/>
    </location>
</feature>
<keyword evidence="4" id="KW-1185">Reference proteome</keyword>
<dbReference type="Proteomes" id="UP000295678">
    <property type="component" value="Unassembled WGS sequence"/>
</dbReference>
<name>A0A4R3M2N3_9HYPH</name>
<gene>
    <name evidence="3" type="ORF">EDC22_11162</name>
</gene>
<feature type="domain" description="DUF6468" evidence="2">
    <location>
        <begin position="35"/>
        <end position="110"/>
    </location>
</feature>
<dbReference type="EMBL" id="SMAK01000011">
    <property type="protein sequence ID" value="TCT06479.1"/>
    <property type="molecule type" value="Genomic_DNA"/>
</dbReference>
<accession>A0A4R3M2N3</accession>
<sequence length="184" mass="19824">MSGSYLGLMIEGLVAILLVVTISYCVVLNRRLKRLRTDEASLRATIIELVHATEIAEKTIAGFRETAAECDRNLASKLRQADRFSRSIEKQVELGGKVLNRLSRISELARTHGLVERAEASAVPARATDPADQRQDAVAQAAGRAAAAVGEAVRGQAGEVRTISHPDQLRQRVGMVADRGGRAA</sequence>
<evidence type="ECO:0000256" key="1">
    <source>
        <dbReference type="SAM" id="Phobius"/>
    </source>
</evidence>
<evidence type="ECO:0000313" key="4">
    <source>
        <dbReference type="Proteomes" id="UP000295678"/>
    </source>
</evidence>
<keyword evidence="1" id="KW-1133">Transmembrane helix</keyword>
<proteinExistence type="predicted"/>
<comment type="caution">
    <text evidence="3">The sequence shown here is derived from an EMBL/GenBank/DDBJ whole genome shotgun (WGS) entry which is preliminary data.</text>
</comment>
<evidence type="ECO:0000259" key="2">
    <source>
        <dbReference type="Pfam" id="PF20072"/>
    </source>
</evidence>
<keyword evidence="1" id="KW-0812">Transmembrane</keyword>
<dbReference type="AlphaFoldDB" id="A0A4R3M2N3"/>
<dbReference type="Pfam" id="PF20072">
    <property type="entry name" value="DUF6468"/>
    <property type="match status" value="1"/>
</dbReference>
<keyword evidence="1" id="KW-0472">Membrane</keyword>
<reference evidence="3 4" key="1">
    <citation type="submission" date="2019-03" db="EMBL/GenBank/DDBJ databases">
        <title>Genomic Encyclopedia of Type Strains, Phase IV (KMG-IV): sequencing the most valuable type-strain genomes for metagenomic binning, comparative biology and taxonomic classification.</title>
        <authorList>
            <person name="Goeker M."/>
        </authorList>
    </citation>
    <scope>NUCLEOTIDE SEQUENCE [LARGE SCALE GENOMIC DNA]</scope>
    <source>
        <strain evidence="3 4">DSM 19345</strain>
    </source>
</reference>
<organism evidence="3 4">
    <name type="scientific">Tepidamorphus gemmatus</name>
    <dbReference type="NCBI Taxonomy" id="747076"/>
    <lineage>
        <taxon>Bacteria</taxon>
        <taxon>Pseudomonadati</taxon>
        <taxon>Pseudomonadota</taxon>
        <taxon>Alphaproteobacteria</taxon>
        <taxon>Hyphomicrobiales</taxon>
        <taxon>Tepidamorphaceae</taxon>
        <taxon>Tepidamorphus</taxon>
    </lineage>
</organism>
<dbReference type="OrthoDB" id="8005993at2"/>
<protein>
    <recommendedName>
        <fullName evidence="2">DUF6468 domain-containing protein</fullName>
    </recommendedName>
</protein>
<evidence type="ECO:0000313" key="3">
    <source>
        <dbReference type="EMBL" id="TCT06479.1"/>
    </source>
</evidence>
<dbReference type="RefSeq" id="WP_132807548.1">
    <property type="nucleotide sequence ID" value="NZ_SMAK01000011.1"/>
</dbReference>
<dbReference type="InterPro" id="IPR045531">
    <property type="entry name" value="DUF6468"/>
</dbReference>